<dbReference type="AlphaFoldDB" id="A0A1M7HY48"/>
<keyword evidence="3" id="KW-0804">Transcription</keyword>
<dbReference type="InterPro" id="IPR014757">
    <property type="entry name" value="Tscrpt_reg_IclR_C"/>
</dbReference>
<protein>
    <submittedName>
        <fullName evidence="6">Transcriptional regulator, IclR family</fullName>
    </submittedName>
</protein>
<keyword evidence="7" id="KW-1185">Reference proteome</keyword>
<name>A0A1M7HY48_9RHOB</name>
<accession>A0A1M7HY48</accession>
<dbReference type="InterPro" id="IPR050707">
    <property type="entry name" value="HTH_MetabolicPath_Reg"/>
</dbReference>
<keyword evidence="1" id="KW-0805">Transcription regulation</keyword>
<dbReference type="PROSITE" id="PS51078">
    <property type="entry name" value="ICLR_ED"/>
    <property type="match status" value="1"/>
</dbReference>
<dbReference type="SMART" id="SM00346">
    <property type="entry name" value="HTH_ICLR"/>
    <property type="match status" value="1"/>
</dbReference>
<sequence>MSDENDITDRRAETSLAKAIRLLPIVAERNATGVTLSTVARKANLTTATARRLLQGLVDGGLLSFDPYSKIYTLGIGLFDLAGASGSPRQFDAVRMELRPALAETAAITGETAYVTVPFGDEALCIDTATGSYPLSANTLKVGSRRPLGVGAGSAAILAALPDDACDHLIASNSEVYGRYGDLTVAEVRRMVRHWREHRYLVNNSIIIPDVSAIAVAVFDRSDRLKAGLSVSALKSRLGSARRKEIVEVMTHALNRVGLKT</sequence>
<dbReference type="PROSITE" id="PS51077">
    <property type="entry name" value="HTH_ICLR"/>
    <property type="match status" value="1"/>
</dbReference>
<dbReference type="PANTHER" id="PTHR30136:SF39">
    <property type="entry name" value="TRANSCRIPTIONAL REGULATORY PROTEIN"/>
    <property type="match status" value="1"/>
</dbReference>
<dbReference type="GO" id="GO:0003700">
    <property type="term" value="F:DNA-binding transcription factor activity"/>
    <property type="evidence" value="ECO:0007669"/>
    <property type="project" value="TreeGrafter"/>
</dbReference>
<evidence type="ECO:0000313" key="7">
    <source>
        <dbReference type="Proteomes" id="UP000322545"/>
    </source>
</evidence>
<evidence type="ECO:0000256" key="1">
    <source>
        <dbReference type="ARBA" id="ARBA00023015"/>
    </source>
</evidence>
<dbReference type="Pfam" id="PF09339">
    <property type="entry name" value="HTH_IclR"/>
    <property type="match status" value="1"/>
</dbReference>
<dbReference type="InterPro" id="IPR036388">
    <property type="entry name" value="WH-like_DNA-bd_sf"/>
</dbReference>
<dbReference type="Proteomes" id="UP000322545">
    <property type="component" value="Unassembled WGS sequence"/>
</dbReference>
<dbReference type="RefSeq" id="WP_149780000.1">
    <property type="nucleotide sequence ID" value="NZ_FRCB01000006.1"/>
</dbReference>
<proteinExistence type="predicted"/>
<dbReference type="PANTHER" id="PTHR30136">
    <property type="entry name" value="HELIX-TURN-HELIX TRANSCRIPTIONAL REGULATOR, ICLR FAMILY"/>
    <property type="match status" value="1"/>
</dbReference>
<dbReference type="InterPro" id="IPR029016">
    <property type="entry name" value="GAF-like_dom_sf"/>
</dbReference>
<evidence type="ECO:0000313" key="6">
    <source>
        <dbReference type="EMBL" id="SHM33299.1"/>
    </source>
</evidence>
<dbReference type="InterPro" id="IPR005471">
    <property type="entry name" value="Tscrpt_reg_IclR_N"/>
</dbReference>
<evidence type="ECO:0000259" key="5">
    <source>
        <dbReference type="PROSITE" id="PS51078"/>
    </source>
</evidence>
<evidence type="ECO:0000256" key="3">
    <source>
        <dbReference type="ARBA" id="ARBA00023163"/>
    </source>
</evidence>
<dbReference type="SUPFAM" id="SSF46785">
    <property type="entry name" value="Winged helix' DNA-binding domain"/>
    <property type="match status" value="1"/>
</dbReference>
<evidence type="ECO:0000259" key="4">
    <source>
        <dbReference type="PROSITE" id="PS51077"/>
    </source>
</evidence>
<dbReference type="Gene3D" id="3.30.450.40">
    <property type="match status" value="1"/>
</dbReference>
<organism evidence="6 7">
    <name type="scientific">Roseovarius litoreus</name>
    <dbReference type="NCBI Taxonomy" id="1155722"/>
    <lineage>
        <taxon>Bacteria</taxon>
        <taxon>Pseudomonadati</taxon>
        <taxon>Pseudomonadota</taxon>
        <taxon>Alphaproteobacteria</taxon>
        <taxon>Rhodobacterales</taxon>
        <taxon>Roseobacteraceae</taxon>
        <taxon>Roseovarius</taxon>
    </lineage>
</organism>
<dbReference type="GO" id="GO:0045892">
    <property type="term" value="P:negative regulation of DNA-templated transcription"/>
    <property type="evidence" value="ECO:0007669"/>
    <property type="project" value="TreeGrafter"/>
</dbReference>
<gene>
    <name evidence="6" type="ORF">SAMN05443432_106188</name>
</gene>
<dbReference type="InterPro" id="IPR036390">
    <property type="entry name" value="WH_DNA-bd_sf"/>
</dbReference>
<dbReference type="GO" id="GO:0003677">
    <property type="term" value="F:DNA binding"/>
    <property type="evidence" value="ECO:0007669"/>
    <property type="project" value="UniProtKB-KW"/>
</dbReference>
<dbReference type="Gene3D" id="1.10.10.10">
    <property type="entry name" value="Winged helix-like DNA-binding domain superfamily/Winged helix DNA-binding domain"/>
    <property type="match status" value="1"/>
</dbReference>
<evidence type="ECO:0000256" key="2">
    <source>
        <dbReference type="ARBA" id="ARBA00023125"/>
    </source>
</evidence>
<dbReference type="EMBL" id="FRCB01000006">
    <property type="protein sequence ID" value="SHM33299.1"/>
    <property type="molecule type" value="Genomic_DNA"/>
</dbReference>
<keyword evidence="2" id="KW-0238">DNA-binding</keyword>
<dbReference type="SUPFAM" id="SSF55781">
    <property type="entry name" value="GAF domain-like"/>
    <property type="match status" value="1"/>
</dbReference>
<feature type="domain" description="HTH iclR-type" evidence="4">
    <location>
        <begin position="13"/>
        <end position="76"/>
    </location>
</feature>
<reference evidence="6 7" key="1">
    <citation type="submission" date="2016-11" db="EMBL/GenBank/DDBJ databases">
        <authorList>
            <person name="Varghese N."/>
            <person name="Submissions S."/>
        </authorList>
    </citation>
    <scope>NUCLEOTIDE SEQUENCE [LARGE SCALE GENOMIC DNA]</scope>
    <source>
        <strain evidence="6 7">DSM 28249</strain>
    </source>
</reference>
<feature type="domain" description="IclR-ED" evidence="5">
    <location>
        <begin position="70"/>
        <end position="261"/>
    </location>
</feature>
<dbReference type="Pfam" id="PF01614">
    <property type="entry name" value="IclR_C"/>
    <property type="match status" value="1"/>
</dbReference>